<keyword evidence="2" id="KW-1185">Reference proteome</keyword>
<comment type="caution">
    <text evidence="1">The sequence shown here is derived from an EMBL/GenBank/DDBJ whole genome shotgun (WGS) entry which is preliminary data.</text>
</comment>
<accession>A0A8H6LV89</accession>
<dbReference type="AlphaFoldDB" id="A0A8H6LV89"/>
<sequence length="176" mass="19795">MAASRSIDLSSVPAWEPLQVFNLTPIVTGKGLPTLQELNLTWADILRPVLPRRKSRGSMSEFQRRFSECRWRQRINCSYAEQCYNYLWSLGAQACGVPPASQWSRFCESGSVAWDGESVDGRYRATDCRSCAEGGVWVLYNCVLNGNVDGTTVWYEGTQESVSDPHIVIHVRPSGW</sequence>
<name>A0A8H6LV89_9AGAR</name>
<evidence type="ECO:0000313" key="1">
    <source>
        <dbReference type="EMBL" id="KAF6743945.1"/>
    </source>
</evidence>
<dbReference type="OrthoDB" id="2686356at2759"/>
<reference evidence="1 2" key="1">
    <citation type="submission" date="2020-07" db="EMBL/GenBank/DDBJ databases">
        <title>Comparative genomics of pyrophilous fungi reveals a link between fire events and developmental genes.</title>
        <authorList>
            <consortium name="DOE Joint Genome Institute"/>
            <person name="Steindorff A.S."/>
            <person name="Carver A."/>
            <person name="Calhoun S."/>
            <person name="Stillman K."/>
            <person name="Liu H."/>
            <person name="Lipzen A."/>
            <person name="Pangilinan J."/>
            <person name="Labutti K."/>
            <person name="Bruns T.D."/>
            <person name="Grigoriev I.V."/>
        </authorList>
    </citation>
    <scope>NUCLEOTIDE SEQUENCE [LARGE SCALE GENOMIC DNA]</scope>
    <source>
        <strain evidence="1 2">CBS 144469</strain>
    </source>
</reference>
<evidence type="ECO:0000313" key="2">
    <source>
        <dbReference type="Proteomes" id="UP000521943"/>
    </source>
</evidence>
<dbReference type="Proteomes" id="UP000521943">
    <property type="component" value="Unassembled WGS sequence"/>
</dbReference>
<protein>
    <submittedName>
        <fullName evidence="1">Uncharacterized protein</fullName>
    </submittedName>
</protein>
<dbReference type="EMBL" id="JACGCI010000132">
    <property type="protein sequence ID" value="KAF6743945.1"/>
    <property type="molecule type" value="Genomic_DNA"/>
</dbReference>
<organism evidence="1 2">
    <name type="scientific">Ephemerocybe angulata</name>
    <dbReference type="NCBI Taxonomy" id="980116"/>
    <lineage>
        <taxon>Eukaryota</taxon>
        <taxon>Fungi</taxon>
        <taxon>Dikarya</taxon>
        <taxon>Basidiomycota</taxon>
        <taxon>Agaricomycotina</taxon>
        <taxon>Agaricomycetes</taxon>
        <taxon>Agaricomycetidae</taxon>
        <taxon>Agaricales</taxon>
        <taxon>Agaricineae</taxon>
        <taxon>Psathyrellaceae</taxon>
        <taxon>Ephemerocybe</taxon>
    </lineage>
</organism>
<proteinExistence type="predicted"/>
<gene>
    <name evidence="1" type="ORF">DFP72DRAFT_931109</name>
</gene>